<feature type="transmembrane region" description="Helical" evidence="7">
    <location>
        <begin position="590"/>
        <end position="610"/>
    </location>
</feature>
<dbReference type="GO" id="GO:0005351">
    <property type="term" value="F:carbohydrate:proton symporter activity"/>
    <property type="evidence" value="ECO:0007669"/>
    <property type="project" value="TreeGrafter"/>
</dbReference>
<evidence type="ECO:0000256" key="1">
    <source>
        <dbReference type="ARBA" id="ARBA00004141"/>
    </source>
</evidence>
<feature type="transmembrane region" description="Helical" evidence="7">
    <location>
        <begin position="358"/>
        <end position="377"/>
    </location>
</feature>
<dbReference type="InterPro" id="IPR003663">
    <property type="entry name" value="Sugar/inositol_transpt"/>
</dbReference>
<dbReference type="PRINTS" id="PR00171">
    <property type="entry name" value="SUGRTRNSPORT"/>
</dbReference>
<feature type="transmembrane region" description="Helical" evidence="7">
    <location>
        <begin position="239"/>
        <end position="262"/>
    </location>
</feature>
<dbReference type="FunFam" id="1.20.1250.20:FF:000090">
    <property type="entry name" value="MFS sugar transporter, putative"/>
    <property type="match status" value="1"/>
</dbReference>
<dbReference type="InterPro" id="IPR020846">
    <property type="entry name" value="MFS_dom"/>
</dbReference>
<keyword evidence="10" id="KW-1185">Reference proteome</keyword>
<keyword evidence="6 7" id="KW-0472">Membrane</keyword>
<evidence type="ECO:0000313" key="9">
    <source>
        <dbReference type="EMBL" id="KAF4438388.1"/>
    </source>
</evidence>
<feature type="transmembrane region" description="Helical" evidence="7">
    <location>
        <begin position="485"/>
        <end position="503"/>
    </location>
</feature>
<feature type="transmembrane region" description="Helical" evidence="7">
    <location>
        <begin position="166"/>
        <end position="189"/>
    </location>
</feature>
<reference evidence="9 10" key="1">
    <citation type="submission" date="2020-01" db="EMBL/GenBank/DDBJ databases">
        <title>Identification and distribution of gene clusters putatively required for synthesis of sphingolipid metabolism inhibitors in phylogenetically diverse species of the filamentous fungus Fusarium.</title>
        <authorList>
            <person name="Kim H.-S."/>
            <person name="Busman M."/>
            <person name="Brown D.W."/>
            <person name="Divon H."/>
            <person name="Uhlig S."/>
            <person name="Proctor R.H."/>
        </authorList>
    </citation>
    <scope>NUCLEOTIDE SEQUENCE [LARGE SCALE GENOMIC DNA]</scope>
    <source>
        <strain evidence="9 10">NRRL 13308</strain>
    </source>
</reference>
<evidence type="ECO:0000256" key="6">
    <source>
        <dbReference type="ARBA" id="ARBA00023136"/>
    </source>
</evidence>
<dbReference type="GO" id="GO:0016020">
    <property type="term" value="C:membrane"/>
    <property type="evidence" value="ECO:0007669"/>
    <property type="project" value="UniProtKB-SubCell"/>
</dbReference>
<dbReference type="PANTHER" id="PTHR48022:SF68">
    <property type="entry name" value="MAJOR FACILITATOR SUPERFAMILY (MFS) PROFILE DOMAIN-CONTAINING PROTEIN-RELATED"/>
    <property type="match status" value="1"/>
</dbReference>
<dbReference type="PROSITE" id="PS50850">
    <property type="entry name" value="MFS"/>
    <property type="match status" value="2"/>
</dbReference>
<feature type="transmembrane region" description="Helical" evidence="7">
    <location>
        <begin position="641"/>
        <end position="663"/>
    </location>
</feature>
<dbReference type="OrthoDB" id="2544694at2759"/>
<feature type="transmembrane region" description="Helical" evidence="7">
    <location>
        <begin position="793"/>
        <end position="815"/>
    </location>
</feature>
<dbReference type="NCBIfam" id="TIGR00879">
    <property type="entry name" value="SP"/>
    <property type="match status" value="1"/>
</dbReference>
<evidence type="ECO:0000259" key="8">
    <source>
        <dbReference type="PROSITE" id="PS50850"/>
    </source>
</evidence>
<dbReference type="Gene3D" id="1.20.1250.20">
    <property type="entry name" value="MFS general substrate transporter like domains"/>
    <property type="match status" value="2"/>
</dbReference>
<feature type="domain" description="Major facilitator superfamily (MFS) profile" evidence="8">
    <location>
        <begin position="61"/>
        <end position="507"/>
    </location>
</feature>
<feature type="transmembrane region" description="Helical" evidence="7">
    <location>
        <begin position="892"/>
        <end position="914"/>
    </location>
</feature>
<feature type="transmembrane region" description="Helical" evidence="7">
    <location>
        <begin position="835"/>
        <end position="853"/>
    </location>
</feature>
<dbReference type="InterPro" id="IPR050360">
    <property type="entry name" value="MFS_Sugar_Transporters"/>
</dbReference>
<evidence type="ECO:0000313" key="10">
    <source>
        <dbReference type="Proteomes" id="UP000536711"/>
    </source>
</evidence>
<feature type="transmembrane region" description="Helical" evidence="7">
    <location>
        <begin position="324"/>
        <end position="346"/>
    </location>
</feature>
<dbReference type="InterPro" id="IPR005828">
    <property type="entry name" value="MFS_sugar_transport-like"/>
</dbReference>
<feature type="transmembrane region" description="Helical" evidence="7">
    <location>
        <begin position="413"/>
        <end position="438"/>
    </location>
</feature>
<dbReference type="SUPFAM" id="SSF103473">
    <property type="entry name" value="MFS general substrate transporter"/>
    <property type="match status" value="2"/>
</dbReference>
<dbReference type="InterPro" id="IPR036259">
    <property type="entry name" value="MFS_trans_sf"/>
</dbReference>
<gene>
    <name evidence="9" type="ORF">FACUT_4941</name>
</gene>
<keyword evidence="3" id="KW-0813">Transport</keyword>
<feature type="transmembrane region" description="Helical" evidence="7">
    <location>
        <begin position="957"/>
        <end position="975"/>
    </location>
</feature>
<keyword evidence="5 7" id="KW-1133">Transmembrane helix</keyword>
<dbReference type="FunFam" id="1.20.1250.20:FF:000078">
    <property type="entry name" value="MFS maltose transporter, putative"/>
    <property type="match status" value="1"/>
</dbReference>
<feature type="transmembrane region" description="Helical" evidence="7">
    <location>
        <begin position="542"/>
        <end position="559"/>
    </location>
</feature>
<evidence type="ECO:0000256" key="2">
    <source>
        <dbReference type="ARBA" id="ARBA00010992"/>
    </source>
</evidence>
<feature type="domain" description="Major facilitator superfamily (MFS) profile" evidence="8">
    <location>
        <begin position="546"/>
        <end position="979"/>
    </location>
</feature>
<keyword evidence="9" id="KW-0762">Sugar transport</keyword>
<feature type="transmembrane region" description="Helical" evidence="7">
    <location>
        <begin position="710"/>
        <end position="727"/>
    </location>
</feature>
<evidence type="ECO:0000256" key="7">
    <source>
        <dbReference type="SAM" id="Phobius"/>
    </source>
</evidence>
<name>A0A8H4JWH5_9HYPO</name>
<comment type="similarity">
    <text evidence="2">Belongs to the major facilitator superfamily. Sugar transporter (TC 2.A.1.1) family.</text>
</comment>
<dbReference type="Pfam" id="PF00083">
    <property type="entry name" value="Sugar_tr"/>
    <property type="match status" value="2"/>
</dbReference>
<evidence type="ECO:0000256" key="4">
    <source>
        <dbReference type="ARBA" id="ARBA00022692"/>
    </source>
</evidence>
<keyword evidence="4 7" id="KW-0812">Transmembrane</keyword>
<feature type="transmembrane region" description="Helical" evidence="7">
    <location>
        <begin position="926"/>
        <end position="945"/>
    </location>
</feature>
<dbReference type="PANTHER" id="PTHR48022">
    <property type="entry name" value="PLASTIDIC GLUCOSE TRANSPORTER 4"/>
    <property type="match status" value="1"/>
</dbReference>
<protein>
    <submittedName>
        <fullName evidence="9">Sugar transporter</fullName>
    </submittedName>
</protein>
<organism evidence="9 10">
    <name type="scientific">Fusarium acutatum</name>
    <dbReference type="NCBI Taxonomy" id="78861"/>
    <lineage>
        <taxon>Eukaryota</taxon>
        <taxon>Fungi</taxon>
        <taxon>Dikarya</taxon>
        <taxon>Ascomycota</taxon>
        <taxon>Pezizomycotina</taxon>
        <taxon>Sordariomycetes</taxon>
        <taxon>Hypocreomycetidae</taxon>
        <taxon>Hypocreales</taxon>
        <taxon>Nectriaceae</taxon>
        <taxon>Fusarium</taxon>
        <taxon>Fusarium fujikuroi species complex</taxon>
    </lineage>
</organism>
<feature type="transmembrane region" description="Helical" evidence="7">
    <location>
        <begin position="201"/>
        <end position="219"/>
    </location>
</feature>
<feature type="transmembrane region" description="Helical" evidence="7">
    <location>
        <begin position="617"/>
        <end position="635"/>
    </location>
</feature>
<comment type="caution">
    <text evidence="9">The sequence shown here is derived from an EMBL/GenBank/DDBJ whole genome shotgun (WGS) entry which is preliminary data.</text>
</comment>
<accession>A0A8H4JWH5</accession>
<dbReference type="PROSITE" id="PS00216">
    <property type="entry name" value="SUGAR_TRANSPORT_1"/>
    <property type="match status" value="2"/>
</dbReference>
<sequence>MALPSDSKTPIDNPTRIDSHDHVETALKHDDLAAEAVAQGQALSGYEHLTFWETVRTFKMASIVCLLAAFSAGADGYQIAMQASIIANKGFVQQFATAVNEEGEKFLASNIIATWSAGQNVGQVLGQIGISFVVARFGRKISMYTLWTILMSSVLAESLARTWPVWFGAKMLAGTGVGCLQATLLGYITEVSPTRVRGGMLMLYSFWWTLGSFCTHVALQRLNKTDPFNWQTPVYTQWGHIGVMAIIYVLLPESPSWCVTVGQEERAKKSIRFIYRGVDNFDVDRHYELLALNVEHEKALAAEQRNESWLAIFKGTDGRRTITAMWTIVAQQFLGLALFGSFGTYFFQQAGLADPFQIKAITTSLQIIVVILAVFGVDRFGRRRMACCATSLMWISCLIVGIIGVAPQSGASTYVFVLFACFWNIGISANGAAGWGYIGEISSQRLRPYTSGFAASANSVTGLIMSVLTPYMVNANKWDWKLKTGFFYAGVGLPWVIGTWLLVPETARRSPAELDELFEPFDAETILNYAIMSYFGLRGKPLSTLLSIVAATAFALQGYDQAVMNGLLTLDTFKHQFPQIKNSNIEGTAVAIYEVGCAIGALSCAFLGDILGRRRAIFIAGCIVIIGVAIQSSSFSLGQLIASRVITGLGVGALTATIPMWVSECSSAKERGRRVLLQGFFAIGGIVVASWMEFGLYFIKDNQVNFRFPIAFQGLFAIIITSFVMFLPESPRWLIKQDRFEEAVLVMAALEDLPDDSEVIREELSLIRDAYIEEQNQKVSVFTMGPERQFHRAVLAVGLAILAQMSGINIVTFYSTTIFQQQLNYSPTESRIFSASLQVWQFIAAGFALVLIDRFGRRKLLMAGALGMFVAQTSLAGLMSDLTNKSASEAAIFFYFVAMFFFPVGLFLLPFMYAAEISPLSIRAQITAISACANWLFNFLVAEVSPHALKNIGYKYYIVYACITLFTFIVILLFYPETKGRTLEEIDDIFIQSKSIWDPVKTEKKMPRNAVALAERIRNAHDEEKHNAFHAENI</sequence>
<dbReference type="EMBL" id="JAADJF010000114">
    <property type="protein sequence ID" value="KAF4438388.1"/>
    <property type="molecule type" value="Genomic_DNA"/>
</dbReference>
<proteinExistence type="inferred from homology"/>
<feature type="transmembrane region" description="Helical" evidence="7">
    <location>
        <begin position="389"/>
        <end position="407"/>
    </location>
</feature>
<comment type="subcellular location">
    <subcellularLocation>
        <location evidence="1">Membrane</location>
        <topology evidence="1">Multi-pass membrane protein</topology>
    </subcellularLocation>
</comment>
<dbReference type="AlphaFoldDB" id="A0A8H4JWH5"/>
<evidence type="ECO:0000256" key="5">
    <source>
        <dbReference type="ARBA" id="ARBA00022989"/>
    </source>
</evidence>
<feature type="transmembrane region" description="Helical" evidence="7">
    <location>
        <begin position="675"/>
        <end position="698"/>
    </location>
</feature>
<dbReference type="InterPro" id="IPR005829">
    <property type="entry name" value="Sugar_transporter_CS"/>
</dbReference>
<feature type="transmembrane region" description="Helical" evidence="7">
    <location>
        <begin position="450"/>
        <end position="473"/>
    </location>
</feature>
<dbReference type="Proteomes" id="UP000536711">
    <property type="component" value="Unassembled WGS sequence"/>
</dbReference>
<feature type="transmembrane region" description="Helical" evidence="7">
    <location>
        <begin position="860"/>
        <end position="880"/>
    </location>
</feature>
<evidence type="ECO:0000256" key="3">
    <source>
        <dbReference type="ARBA" id="ARBA00022448"/>
    </source>
</evidence>